<dbReference type="InterPro" id="IPR050259">
    <property type="entry name" value="SDR"/>
</dbReference>
<name>A0A4R0YT02_9GAMM</name>
<dbReference type="PANTHER" id="PTHR42879">
    <property type="entry name" value="3-OXOACYL-(ACYL-CARRIER-PROTEIN) REDUCTASE"/>
    <property type="match status" value="1"/>
</dbReference>
<dbReference type="RefSeq" id="WP_131150746.1">
    <property type="nucleotide sequence ID" value="NZ_SJTG01000001.1"/>
</dbReference>
<reference evidence="2 3" key="1">
    <citation type="submission" date="2019-02" db="EMBL/GenBank/DDBJ databases">
        <title>Dyella amyloliquefaciens sp. nov., isolated from forest soil.</title>
        <authorList>
            <person name="Gao Z.-H."/>
            <person name="Qiu L.-H."/>
        </authorList>
    </citation>
    <scope>NUCLEOTIDE SEQUENCE [LARGE SCALE GENOMIC DNA]</scope>
    <source>
        <strain evidence="2 3">KACC 12747</strain>
    </source>
</reference>
<dbReference type="EMBL" id="SJTG01000001">
    <property type="protein sequence ID" value="TCI12475.1"/>
    <property type="molecule type" value="Genomic_DNA"/>
</dbReference>
<dbReference type="AlphaFoldDB" id="A0A4R0YT02"/>
<comment type="similarity">
    <text evidence="1">Belongs to the short-chain dehydrogenases/reductases (SDR) family.</text>
</comment>
<dbReference type="Proteomes" id="UP000291822">
    <property type="component" value="Unassembled WGS sequence"/>
</dbReference>
<dbReference type="PRINTS" id="PR00081">
    <property type="entry name" value="GDHRDH"/>
</dbReference>
<proteinExistence type="inferred from homology"/>
<accession>A0A4R0YT02</accession>
<evidence type="ECO:0000256" key="1">
    <source>
        <dbReference type="ARBA" id="ARBA00006484"/>
    </source>
</evidence>
<comment type="caution">
    <text evidence="2">The sequence shown here is derived from an EMBL/GenBank/DDBJ whole genome shotgun (WGS) entry which is preliminary data.</text>
</comment>
<dbReference type="PANTHER" id="PTHR42879:SF6">
    <property type="entry name" value="NADPH-DEPENDENT REDUCTASE BACG"/>
    <property type="match status" value="1"/>
</dbReference>
<dbReference type="InterPro" id="IPR036291">
    <property type="entry name" value="NAD(P)-bd_dom_sf"/>
</dbReference>
<dbReference type="InterPro" id="IPR002347">
    <property type="entry name" value="SDR_fam"/>
</dbReference>
<gene>
    <name evidence="2" type="ORF">EZM97_03765</name>
</gene>
<organism evidence="2 3">
    <name type="scientific">Dyella soli</name>
    <dbReference type="NCBI Taxonomy" id="522319"/>
    <lineage>
        <taxon>Bacteria</taxon>
        <taxon>Pseudomonadati</taxon>
        <taxon>Pseudomonadota</taxon>
        <taxon>Gammaproteobacteria</taxon>
        <taxon>Lysobacterales</taxon>
        <taxon>Rhodanobacteraceae</taxon>
        <taxon>Dyella</taxon>
    </lineage>
</organism>
<dbReference type="Gene3D" id="3.40.50.720">
    <property type="entry name" value="NAD(P)-binding Rossmann-like Domain"/>
    <property type="match status" value="1"/>
</dbReference>
<evidence type="ECO:0000313" key="3">
    <source>
        <dbReference type="Proteomes" id="UP000291822"/>
    </source>
</evidence>
<dbReference type="Pfam" id="PF13561">
    <property type="entry name" value="adh_short_C2"/>
    <property type="match status" value="1"/>
</dbReference>
<keyword evidence="3" id="KW-1185">Reference proteome</keyword>
<dbReference type="SUPFAM" id="SSF51735">
    <property type="entry name" value="NAD(P)-binding Rossmann-fold domains"/>
    <property type="match status" value="1"/>
</dbReference>
<sequence length="263" mass="26840">MQLDLTGRHALVGGASQGIGRATAVELAKLGANVTLLARSGEALREVADNLPRVHEGQAHAWHAVDMLDTSRLLGVAAEVVIHSPVHILINNTGGPPGGAAHTAEAAAFEAAFRQHVLAAQALVQATLPGMREAQFGRIVNIISTSVKEPIPGLGVSNTVRAAMAGWAKTLSGEVAANGITVNNVLPGYTRTGRLDGLLATQSASTGKSVDELARGMLASVPAGRFAEPEEVAAVATFLCTPAAGYVNGVSIAVDGGRTRALS</sequence>
<protein>
    <submittedName>
        <fullName evidence="2">SDR family oxidoreductase</fullName>
    </submittedName>
</protein>
<evidence type="ECO:0000313" key="2">
    <source>
        <dbReference type="EMBL" id="TCI12475.1"/>
    </source>
</evidence>